<dbReference type="EMBL" id="MKGL01000495">
    <property type="protein sequence ID" value="RNE98077.1"/>
    <property type="molecule type" value="Genomic_DNA"/>
</dbReference>
<dbReference type="PROSITE" id="PS50102">
    <property type="entry name" value="RRM"/>
    <property type="match status" value="1"/>
</dbReference>
<evidence type="ECO:0000256" key="2">
    <source>
        <dbReference type="SAM" id="MobiDB-lite"/>
    </source>
</evidence>
<comment type="caution">
    <text evidence="4">The sequence shown here is derived from an EMBL/GenBank/DDBJ whole genome shotgun (WGS) entry which is preliminary data.</text>
</comment>
<dbReference type="Gene3D" id="3.30.70.330">
    <property type="match status" value="1"/>
</dbReference>
<evidence type="ECO:0000313" key="4">
    <source>
        <dbReference type="EMBL" id="RNE98077.1"/>
    </source>
</evidence>
<evidence type="ECO:0000259" key="3">
    <source>
        <dbReference type="PROSITE" id="PS50102"/>
    </source>
</evidence>
<dbReference type="InterPro" id="IPR050441">
    <property type="entry name" value="RBM"/>
</dbReference>
<accession>A0A422MY04</accession>
<proteinExistence type="predicted"/>
<dbReference type="SMART" id="SM00360">
    <property type="entry name" value="RRM"/>
    <property type="match status" value="1"/>
</dbReference>
<dbReference type="PANTHER" id="PTHR48034">
    <property type="entry name" value="TRANSFORMER-2 SEX-DETERMINING PROTEIN-RELATED"/>
    <property type="match status" value="1"/>
</dbReference>
<dbReference type="OrthoDB" id="1875751at2759"/>
<dbReference type="OMA" id="SICPGAF"/>
<sequence length="313" mass="34025">MRNLDPTAASAEDASNLSKGYRYFVGGIQRHITQQDLERYFEGFGDFETFTLKRDSAGNSRGYGWVTYRAPSLSLMRQDAHVLKGVLLTVEQARSRGPHEITRPDRRGHMNDVGPVRRRRRSRSRSRSRSLSSTSSSSMAPRRGGYRRFSSPRHDPTGGSSRLPSIAVGASRLPPLSTQLHASAPPSGAVAPVTGYEAVASTSNRDPINTMSETYLCIPMTLCPTEYLNDPRTFCARLDQNRVGSLNIVPTPLVPAAAASASISVPPPPPPPPLLAQQLDQHSSMGGRNSRNNSDLPPAQQTLHGAMQRGGAR</sequence>
<protein>
    <submittedName>
        <fullName evidence="4">Putative RNA-binding protein</fullName>
    </submittedName>
</protein>
<dbReference type="InterPro" id="IPR000504">
    <property type="entry name" value="RRM_dom"/>
</dbReference>
<keyword evidence="5" id="KW-1185">Reference proteome</keyword>
<dbReference type="InterPro" id="IPR035979">
    <property type="entry name" value="RBD_domain_sf"/>
</dbReference>
<feature type="compositionally biased region" description="Basic residues" evidence="2">
    <location>
        <begin position="116"/>
        <end position="128"/>
    </location>
</feature>
<keyword evidence="1" id="KW-0694">RNA-binding</keyword>
<dbReference type="Proteomes" id="UP000283634">
    <property type="component" value="Unassembled WGS sequence"/>
</dbReference>
<dbReference type="GO" id="GO:0003723">
    <property type="term" value="F:RNA binding"/>
    <property type="evidence" value="ECO:0007669"/>
    <property type="project" value="UniProtKB-UniRule"/>
</dbReference>
<dbReference type="GeneID" id="40332908"/>
<feature type="compositionally biased region" description="Low complexity" evidence="2">
    <location>
        <begin position="129"/>
        <end position="143"/>
    </location>
</feature>
<evidence type="ECO:0000313" key="5">
    <source>
        <dbReference type="Proteomes" id="UP000283634"/>
    </source>
</evidence>
<feature type="domain" description="RRM" evidence="3">
    <location>
        <begin position="21"/>
        <end position="95"/>
    </location>
</feature>
<feature type="region of interest" description="Disordered" evidence="2">
    <location>
        <begin position="94"/>
        <end position="166"/>
    </location>
</feature>
<feature type="compositionally biased region" description="Basic and acidic residues" evidence="2">
    <location>
        <begin position="94"/>
        <end position="110"/>
    </location>
</feature>
<dbReference type="AlphaFoldDB" id="A0A422MY04"/>
<feature type="compositionally biased region" description="Low complexity" evidence="2">
    <location>
        <begin position="283"/>
        <end position="294"/>
    </location>
</feature>
<evidence type="ECO:0000256" key="1">
    <source>
        <dbReference type="PROSITE-ProRule" id="PRU00176"/>
    </source>
</evidence>
<feature type="compositionally biased region" description="Pro residues" evidence="2">
    <location>
        <begin position="265"/>
        <end position="274"/>
    </location>
</feature>
<organism evidence="4 5">
    <name type="scientific">Trypanosoma rangeli</name>
    <dbReference type="NCBI Taxonomy" id="5698"/>
    <lineage>
        <taxon>Eukaryota</taxon>
        <taxon>Discoba</taxon>
        <taxon>Euglenozoa</taxon>
        <taxon>Kinetoplastea</taxon>
        <taxon>Metakinetoplastina</taxon>
        <taxon>Trypanosomatida</taxon>
        <taxon>Trypanosomatidae</taxon>
        <taxon>Trypanosoma</taxon>
        <taxon>Herpetosoma</taxon>
    </lineage>
</organism>
<feature type="region of interest" description="Disordered" evidence="2">
    <location>
        <begin position="261"/>
        <end position="313"/>
    </location>
</feature>
<dbReference type="SUPFAM" id="SSF54928">
    <property type="entry name" value="RNA-binding domain, RBD"/>
    <property type="match status" value="1"/>
</dbReference>
<dbReference type="InterPro" id="IPR012677">
    <property type="entry name" value="Nucleotide-bd_a/b_plait_sf"/>
</dbReference>
<name>A0A422MY04_TRYRA</name>
<dbReference type="Pfam" id="PF00076">
    <property type="entry name" value="RRM_1"/>
    <property type="match status" value="1"/>
</dbReference>
<reference evidence="4 5" key="1">
    <citation type="journal article" date="2018" name="BMC Genomics">
        <title>Genomic comparison of Trypanosoma conorhini and Trypanosoma rangeli to Trypanosoma cruzi strains of high and low virulence.</title>
        <authorList>
            <person name="Bradwell K.R."/>
            <person name="Koparde V.N."/>
            <person name="Matveyev A.V."/>
            <person name="Serrano M.G."/>
            <person name="Alves J.M."/>
            <person name="Parikh H."/>
            <person name="Huang B."/>
            <person name="Lee V."/>
            <person name="Espinosa-Alvarez O."/>
            <person name="Ortiz P.A."/>
            <person name="Costa-Martins A.G."/>
            <person name="Teixeira M.M."/>
            <person name="Buck G.A."/>
        </authorList>
    </citation>
    <scope>NUCLEOTIDE SEQUENCE [LARGE SCALE GENOMIC DNA]</scope>
    <source>
        <strain evidence="4 5">AM80</strain>
    </source>
</reference>
<dbReference type="RefSeq" id="XP_029234453.1">
    <property type="nucleotide sequence ID" value="XM_029385687.1"/>
</dbReference>
<gene>
    <name evidence="4" type="ORF">TraAM80_08975</name>
</gene>